<dbReference type="AlphaFoldDB" id="A0A1J7IE19"/>
<feature type="coiled-coil region" evidence="1">
    <location>
        <begin position="295"/>
        <end position="335"/>
    </location>
</feature>
<feature type="region of interest" description="Disordered" evidence="2">
    <location>
        <begin position="47"/>
        <end position="113"/>
    </location>
</feature>
<dbReference type="Proteomes" id="UP000182658">
    <property type="component" value="Unassembled WGS sequence"/>
</dbReference>
<organism evidence="3 4">
    <name type="scientific">Coniochaeta ligniaria NRRL 30616</name>
    <dbReference type="NCBI Taxonomy" id="1408157"/>
    <lineage>
        <taxon>Eukaryota</taxon>
        <taxon>Fungi</taxon>
        <taxon>Dikarya</taxon>
        <taxon>Ascomycota</taxon>
        <taxon>Pezizomycotina</taxon>
        <taxon>Sordariomycetes</taxon>
        <taxon>Sordariomycetidae</taxon>
        <taxon>Coniochaetales</taxon>
        <taxon>Coniochaetaceae</taxon>
        <taxon>Coniochaeta</taxon>
    </lineage>
</organism>
<name>A0A1J7IE19_9PEZI</name>
<dbReference type="InParanoid" id="A0A1J7IE19"/>
<gene>
    <name evidence="3" type="ORF">CONLIGDRAFT_684206</name>
</gene>
<evidence type="ECO:0000313" key="4">
    <source>
        <dbReference type="Proteomes" id="UP000182658"/>
    </source>
</evidence>
<keyword evidence="1" id="KW-0175">Coiled coil</keyword>
<proteinExistence type="predicted"/>
<feature type="compositionally biased region" description="Polar residues" evidence="2">
    <location>
        <begin position="54"/>
        <end position="69"/>
    </location>
</feature>
<keyword evidence="4" id="KW-1185">Reference proteome</keyword>
<evidence type="ECO:0000313" key="3">
    <source>
        <dbReference type="EMBL" id="OIW25661.1"/>
    </source>
</evidence>
<evidence type="ECO:0000256" key="2">
    <source>
        <dbReference type="SAM" id="MobiDB-lite"/>
    </source>
</evidence>
<sequence>MSSVDFQTFLERDFLEQIEGHNQNLTQPHLNGPLAPDIQAALNVLGDSDESPSEKTSNTDTDSETQQIPTRIPPLSLRSFVPMPKENTMADSDSNDDRDQRPQKKQKRQTTDWTRILEQTTHWRGVPPTVQAVVVDRLEHSVTYDPVTENMDISGLRPWRIVKTAHKAGTPVTDFDIATVKLLGDATRPSTKWQDRIFAKFVEDRFAAATEAWNEATNLERMGRHLRHVVLQLDRVEAVLNDIKTNNRDRHDDYVVRFQDIDRRFGTVESTQTPPQTIAAMRADVEQMKHDMYNADSLEENMKKAEAMRKIVETRAELIQALQRTDEQLAAYNANK</sequence>
<accession>A0A1J7IE19</accession>
<reference evidence="3 4" key="1">
    <citation type="submission" date="2016-10" db="EMBL/GenBank/DDBJ databases">
        <title>Draft genome sequence of Coniochaeta ligniaria NRRL30616, a lignocellulolytic fungus for bioabatement of inhibitors in plant biomass hydrolysates.</title>
        <authorList>
            <consortium name="DOE Joint Genome Institute"/>
            <person name="Jimenez D.J."/>
            <person name="Hector R.E."/>
            <person name="Riley R."/>
            <person name="Sun H."/>
            <person name="Grigoriev I.V."/>
            <person name="Van Elsas J.D."/>
            <person name="Nichols N.N."/>
        </authorList>
    </citation>
    <scope>NUCLEOTIDE SEQUENCE [LARGE SCALE GENOMIC DNA]</scope>
    <source>
        <strain evidence="3 4">NRRL 30616</strain>
    </source>
</reference>
<evidence type="ECO:0000256" key="1">
    <source>
        <dbReference type="SAM" id="Coils"/>
    </source>
</evidence>
<dbReference type="EMBL" id="KV875101">
    <property type="protein sequence ID" value="OIW25661.1"/>
    <property type="molecule type" value="Genomic_DNA"/>
</dbReference>
<protein>
    <submittedName>
        <fullName evidence="3">Uncharacterized protein</fullName>
    </submittedName>
</protein>